<organism evidence="2 3">
    <name type="scientific">Thermosynechococcus sichuanensis E542</name>
    <dbReference type="NCBI Taxonomy" id="2016101"/>
    <lineage>
        <taxon>Bacteria</taxon>
        <taxon>Bacillati</taxon>
        <taxon>Cyanobacteriota</taxon>
        <taxon>Cyanophyceae</taxon>
        <taxon>Acaryochloridales</taxon>
        <taxon>Thermosynechococcaceae</taxon>
        <taxon>Thermosynechococcus</taxon>
        <taxon>Thermosynechococcus sichuanensis</taxon>
    </lineage>
</organism>
<dbReference type="Pfam" id="PF00535">
    <property type="entry name" value="Glycos_transf_2"/>
    <property type="match status" value="1"/>
</dbReference>
<dbReference type="PANTHER" id="PTHR43685:SF11">
    <property type="entry name" value="GLYCOSYLTRANSFERASE TAGX-RELATED"/>
    <property type="match status" value="1"/>
</dbReference>
<name>A0A3B7MEK5_9CYAN</name>
<keyword evidence="2" id="KW-0808">Transferase</keyword>
<keyword evidence="3" id="KW-1185">Reference proteome</keyword>
<dbReference type="GO" id="GO:0016740">
    <property type="term" value="F:transferase activity"/>
    <property type="evidence" value="ECO:0007669"/>
    <property type="project" value="UniProtKB-KW"/>
</dbReference>
<dbReference type="RefSeq" id="WP_181494860.1">
    <property type="nucleotide sequence ID" value="NZ_CP032152.1"/>
</dbReference>
<dbReference type="AlphaFoldDB" id="A0A3B7MEK5"/>
<evidence type="ECO:0000313" key="2">
    <source>
        <dbReference type="EMBL" id="AXY68302.2"/>
    </source>
</evidence>
<evidence type="ECO:0000313" key="3">
    <source>
        <dbReference type="Proteomes" id="UP000261812"/>
    </source>
</evidence>
<gene>
    <name evidence="2" type="ORF">D3A95_09980</name>
</gene>
<dbReference type="Proteomes" id="UP000261812">
    <property type="component" value="Chromosome"/>
</dbReference>
<dbReference type="InterPro" id="IPR050834">
    <property type="entry name" value="Glycosyltransf_2"/>
</dbReference>
<dbReference type="PANTHER" id="PTHR43685">
    <property type="entry name" value="GLYCOSYLTRANSFERASE"/>
    <property type="match status" value="1"/>
</dbReference>
<reference evidence="3" key="1">
    <citation type="submission" date="2018-09" db="EMBL/GenBank/DDBJ databases">
        <title>Complete genome sequence of thermophilic cyanobacteria strain Thermosynechococcus elongatus PKUAC-SCTE542.</title>
        <authorList>
            <person name="Liang Y."/>
            <person name="Tang J."/>
            <person name="Daroch M."/>
        </authorList>
    </citation>
    <scope>NUCLEOTIDE SEQUENCE [LARGE SCALE GENOMIC DNA]</scope>
    <source>
        <strain evidence="3">E542</strain>
    </source>
</reference>
<accession>A0A3B7MEK5</accession>
<sequence length="312" mass="36111">MSVCIPAYNRPQGLVAAVRSVVAALPPEYHDQVDIIITDDSPTPAAVADLFAAWSGHWHYQHNAQRLGMVANWNASLAKASGEFILLLHDDDYLLPQGSTTILETLSKYGRQFDVFLFGVHLVNPHQRCLRRQIPRRQEWLSPTQALRQLLRHSSFVRFPALIWRRSLLNEVGYFDPTYGEATDLYQWLRFFAQKGVYTVPHATAAYTIHDQALTMGMFQAQTLATLGQIFAAAADLHLLSLAELQKCQCDFFHQFILAGTWRFLRRRQWQRAQEVYQLFDRPEVRALGRSRRWQGLRWLFGAWLWLMQQVN</sequence>
<dbReference type="InterPro" id="IPR001173">
    <property type="entry name" value="Glyco_trans_2-like"/>
</dbReference>
<proteinExistence type="predicted"/>
<dbReference type="Gene3D" id="3.90.550.10">
    <property type="entry name" value="Spore Coat Polysaccharide Biosynthesis Protein SpsA, Chain A"/>
    <property type="match status" value="1"/>
</dbReference>
<feature type="domain" description="Glycosyltransferase 2-like" evidence="1">
    <location>
        <begin position="2"/>
        <end position="172"/>
    </location>
</feature>
<dbReference type="EMBL" id="CP032152">
    <property type="protein sequence ID" value="AXY68302.2"/>
    <property type="molecule type" value="Genomic_DNA"/>
</dbReference>
<dbReference type="InterPro" id="IPR029044">
    <property type="entry name" value="Nucleotide-diphossugar_trans"/>
</dbReference>
<dbReference type="SUPFAM" id="SSF53448">
    <property type="entry name" value="Nucleotide-diphospho-sugar transferases"/>
    <property type="match status" value="1"/>
</dbReference>
<protein>
    <submittedName>
        <fullName evidence="2">Glycosyltransferase</fullName>
    </submittedName>
</protein>
<evidence type="ECO:0000259" key="1">
    <source>
        <dbReference type="Pfam" id="PF00535"/>
    </source>
</evidence>
<dbReference type="KEGG" id="tsq:D3A95_09980"/>